<feature type="region of interest" description="Disordered" evidence="4">
    <location>
        <begin position="86"/>
        <end position="202"/>
    </location>
</feature>
<keyword evidence="5" id="KW-0732">Signal</keyword>
<feature type="disulfide bond" evidence="3">
    <location>
        <begin position="215"/>
        <end position="261"/>
    </location>
</feature>
<dbReference type="Pfam" id="PF01392">
    <property type="entry name" value="Fz"/>
    <property type="match status" value="1"/>
</dbReference>
<evidence type="ECO:0000259" key="6">
    <source>
        <dbReference type="PROSITE" id="PS50038"/>
    </source>
</evidence>
<reference evidence="7" key="1">
    <citation type="journal article" date="2023" name="Front. Mar. Sci.">
        <title>A new Merluccius polli reference genome to investigate the effects of global change in West African waters.</title>
        <authorList>
            <person name="Mateo J.L."/>
            <person name="Blanco-Fernandez C."/>
            <person name="Garcia-Vazquez E."/>
            <person name="Machado-Schiaffino G."/>
        </authorList>
    </citation>
    <scope>NUCLEOTIDE SEQUENCE</scope>
    <source>
        <strain evidence="7">C29</strain>
        <tissue evidence="7">Fin</tissue>
    </source>
</reference>
<dbReference type="AlphaFoldDB" id="A0AA47NQM2"/>
<comment type="caution">
    <text evidence="7">The sequence shown here is derived from an EMBL/GenBank/DDBJ whole genome shotgun (WGS) entry which is preliminary data.</text>
</comment>
<comment type="caution">
    <text evidence="3">Lacks conserved residue(s) required for the propagation of feature annotation.</text>
</comment>
<keyword evidence="2 3" id="KW-1015">Disulfide bond</keyword>
<dbReference type="GO" id="GO:0042813">
    <property type="term" value="F:Wnt receptor activity"/>
    <property type="evidence" value="ECO:0007669"/>
    <property type="project" value="TreeGrafter"/>
</dbReference>
<feature type="signal peptide" evidence="5">
    <location>
        <begin position="1"/>
        <end position="21"/>
    </location>
</feature>
<dbReference type="Gene3D" id="1.10.2000.10">
    <property type="entry name" value="Frizzled cysteine-rich domain"/>
    <property type="match status" value="1"/>
</dbReference>
<dbReference type="GO" id="GO:0060070">
    <property type="term" value="P:canonical Wnt signaling pathway"/>
    <property type="evidence" value="ECO:0007669"/>
    <property type="project" value="TreeGrafter"/>
</dbReference>
<keyword evidence="8" id="KW-1185">Reference proteome</keyword>
<dbReference type="InterPro" id="IPR036790">
    <property type="entry name" value="Frizzled_dom_sf"/>
</dbReference>
<dbReference type="GO" id="GO:0017147">
    <property type="term" value="F:Wnt-protein binding"/>
    <property type="evidence" value="ECO:0007669"/>
    <property type="project" value="TreeGrafter"/>
</dbReference>
<keyword evidence="7" id="KW-0176">Collagen</keyword>
<dbReference type="GO" id="GO:0005886">
    <property type="term" value="C:plasma membrane"/>
    <property type="evidence" value="ECO:0007669"/>
    <property type="project" value="TreeGrafter"/>
</dbReference>
<dbReference type="SMART" id="SM00063">
    <property type="entry name" value="FRI"/>
    <property type="match status" value="1"/>
</dbReference>
<feature type="compositionally biased region" description="Basic and acidic residues" evidence="4">
    <location>
        <begin position="97"/>
        <end position="127"/>
    </location>
</feature>
<feature type="domain" description="FZ" evidence="6">
    <location>
        <begin position="200"/>
        <end position="316"/>
    </location>
</feature>
<sequence>MRIELQVVLIVSALWMGCGHAWFWGPAETTTPAPAVDPPEGSGSLTGTEEPQRLTETITGAGAEIVDVANGIPKLVPTWDATTEALRLTTVRPTSLPKEEESHPEREESHPGKEESHPGKEESHPENGESENVTAGMPSDAEKLGNGSSSPEDAIQTPETGHQHSFSSQKPVASPTAVSSQAPLESKKPATETPPPAAVEETQHCLFPEPTLPFCSFEGRKSFAAPNHFNHSSVEEVQALYSQWAWLLQSHCHHSLEWFFCLLLVPVCGPEAQLPCRSWCELLRDSCWTYLDEGRLPVECHTLPDDQGTEPKCLSVSNQKGQKILQDEPSGGVMACLVLAPGPPLSMTLRCND</sequence>
<evidence type="ECO:0000256" key="4">
    <source>
        <dbReference type="SAM" id="MobiDB-lite"/>
    </source>
</evidence>
<feature type="region of interest" description="Disordered" evidence="4">
    <location>
        <begin position="31"/>
        <end position="51"/>
    </location>
</feature>
<feature type="compositionally biased region" description="Polar residues" evidence="4">
    <location>
        <begin position="146"/>
        <end position="183"/>
    </location>
</feature>
<gene>
    <name evidence="7" type="primary">COL18A1_1</name>
    <name evidence="7" type="ORF">N1851_030730</name>
</gene>
<evidence type="ECO:0000313" key="8">
    <source>
        <dbReference type="Proteomes" id="UP001174136"/>
    </source>
</evidence>
<dbReference type="Proteomes" id="UP001174136">
    <property type="component" value="Unassembled WGS sequence"/>
</dbReference>
<accession>A0AA47NQM2</accession>
<name>A0AA47NQM2_MERPO</name>
<dbReference type="GO" id="GO:0035567">
    <property type="term" value="P:non-canonical Wnt signaling pathway"/>
    <property type="evidence" value="ECO:0007669"/>
    <property type="project" value="TreeGrafter"/>
</dbReference>
<dbReference type="InterPro" id="IPR015526">
    <property type="entry name" value="Frizzled/SFRP"/>
</dbReference>
<proteinExistence type="predicted"/>
<dbReference type="SUPFAM" id="SSF63501">
    <property type="entry name" value="Frizzled cysteine-rich domain"/>
    <property type="match status" value="1"/>
</dbReference>
<evidence type="ECO:0000313" key="7">
    <source>
        <dbReference type="EMBL" id="KAK0133743.1"/>
    </source>
</evidence>
<dbReference type="InterPro" id="IPR020067">
    <property type="entry name" value="Frizzled_dom"/>
</dbReference>
<feature type="chain" id="PRO_5041272194" evidence="5">
    <location>
        <begin position="22"/>
        <end position="353"/>
    </location>
</feature>
<protein>
    <submittedName>
        <fullName evidence="7">Collagen alpha-1(XVIII) chain</fullName>
    </submittedName>
</protein>
<evidence type="ECO:0000256" key="5">
    <source>
        <dbReference type="SAM" id="SignalP"/>
    </source>
</evidence>
<dbReference type="PROSITE" id="PS50038">
    <property type="entry name" value="FZ"/>
    <property type="match status" value="1"/>
</dbReference>
<dbReference type="GO" id="GO:0005581">
    <property type="term" value="C:collagen trimer"/>
    <property type="evidence" value="ECO:0007669"/>
    <property type="project" value="UniProtKB-KW"/>
</dbReference>
<keyword evidence="1" id="KW-0217">Developmental protein</keyword>
<evidence type="ECO:0000256" key="2">
    <source>
        <dbReference type="ARBA" id="ARBA00023157"/>
    </source>
</evidence>
<evidence type="ECO:0000256" key="1">
    <source>
        <dbReference type="ARBA" id="ARBA00022473"/>
    </source>
</evidence>
<organism evidence="7 8">
    <name type="scientific">Merluccius polli</name>
    <name type="common">Benguela hake</name>
    <name type="synonym">Merluccius cadenati</name>
    <dbReference type="NCBI Taxonomy" id="89951"/>
    <lineage>
        <taxon>Eukaryota</taxon>
        <taxon>Metazoa</taxon>
        <taxon>Chordata</taxon>
        <taxon>Craniata</taxon>
        <taxon>Vertebrata</taxon>
        <taxon>Euteleostomi</taxon>
        <taxon>Actinopterygii</taxon>
        <taxon>Neopterygii</taxon>
        <taxon>Teleostei</taxon>
        <taxon>Neoteleostei</taxon>
        <taxon>Acanthomorphata</taxon>
        <taxon>Zeiogadaria</taxon>
        <taxon>Gadariae</taxon>
        <taxon>Gadiformes</taxon>
        <taxon>Gadoidei</taxon>
        <taxon>Merlucciidae</taxon>
        <taxon>Merluccius</taxon>
    </lineage>
</organism>
<evidence type="ECO:0000256" key="3">
    <source>
        <dbReference type="PROSITE-ProRule" id="PRU00090"/>
    </source>
</evidence>
<dbReference type="PROSITE" id="PS51257">
    <property type="entry name" value="PROKAR_LIPOPROTEIN"/>
    <property type="match status" value="1"/>
</dbReference>
<dbReference type="PANTHER" id="PTHR11309">
    <property type="entry name" value="FRIZZLED"/>
    <property type="match status" value="1"/>
</dbReference>
<dbReference type="EMBL" id="JAOPHQ010005873">
    <property type="protein sequence ID" value="KAK0133743.1"/>
    <property type="molecule type" value="Genomic_DNA"/>
</dbReference>